<feature type="chain" id="PRO_5042954785" evidence="1">
    <location>
        <begin position="23"/>
        <end position="72"/>
    </location>
</feature>
<dbReference type="AlphaFoldDB" id="A0AAN9N105"/>
<sequence>MGKETMICVIFSLLESLESVVSWYLIIDEITVGGIGDICRALEDKNPKGILDSHRPCGLFGPFPYGLELGLG</sequence>
<evidence type="ECO:0000313" key="2">
    <source>
        <dbReference type="EMBL" id="KAK7361963.1"/>
    </source>
</evidence>
<proteinExistence type="predicted"/>
<keyword evidence="3" id="KW-1185">Reference proteome</keyword>
<gene>
    <name evidence="2" type="ORF">VNO77_04059</name>
</gene>
<comment type="caution">
    <text evidence="2">The sequence shown here is derived from an EMBL/GenBank/DDBJ whole genome shotgun (WGS) entry which is preliminary data.</text>
</comment>
<protein>
    <submittedName>
        <fullName evidence="2">Uncharacterized protein</fullName>
    </submittedName>
</protein>
<name>A0AAN9N105_CANGL</name>
<evidence type="ECO:0000256" key="1">
    <source>
        <dbReference type="SAM" id="SignalP"/>
    </source>
</evidence>
<keyword evidence="1" id="KW-0732">Signal</keyword>
<evidence type="ECO:0000313" key="3">
    <source>
        <dbReference type="Proteomes" id="UP001367508"/>
    </source>
</evidence>
<accession>A0AAN9N105</accession>
<organism evidence="2 3">
    <name type="scientific">Canavalia gladiata</name>
    <name type="common">Sword bean</name>
    <name type="synonym">Dolichos gladiatus</name>
    <dbReference type="NCBI Taxonomy" id="3824"/>
    <lineage>
        <taxon>Eukaryota</taxon>
        <taxon>Viridiplantae</taxon>
        <taxon>Streptophyta</taxon>
        <taxon>Embryophyta</taxon>
        <taxon>Tracheophyta</taxon>
        <taxon>Spermatophyta</taxon>
        <taxon>Magnoliopsida</taxon>
        <taxon>eudicotyledons</taxon>
        <taxon>Gunneridae</taxon>
        <taxon>Pentapetalae</taxon>
        <taxon>rosids</taxon>
        <taxon>fabids</taxon>
        <taxon>Fabales</taxon>
        <taxon>Fabaceae</taxon>
        <taxon>Papilionoideae</taxon>
        <taxon>50 kb inversion clade</taxon>
        <taxon>NPAAA clade</taxon>
        <taxon>indigoferoid/millettioid clade</taxon>
        <taxon>Phaseoleae</taxon>
        <taxon>Canavalia</taxon>
    </lineage>
</organism>
<reference evidence="2 3" key="1">
    <citation type="submission" date="2024-01" db="EMBL/GenBank/DDBJ databases">
        <title>The genomes of 5 underutilized Papilionoideae crops provide insights into root nodulation and disease resistanc.</title>
        <authorList>
            <person name="Jiang F."/>
        </authorList>
    </citation>
    <scope>NUCLEOTIDE SEQUENCE [LARGE SCALE GENOMIC DNA]</scope>
    <source>
        <strain evidence="2">LVBAO_FW01</strain>
        <tissue evidence="2">Leaves</tissue>
    </source>
</reference>
<dbReference type="EMBL" id="JAYMYQ010000001">
    <property type="protein sequence ID" value="KAK7361963.1"/>
    <property type="molecule type" value="Genomic_DNA"/>
</dbReference>
<dbReference type="Proteomes" id="UP001367508">
    <property type="component" value="Unassembled WGS sequence"/>
</dbReference>
<feature type="signal peptide" evidence="1">
    <location>
        <begin position="1"/>
        <end position="22"/>
    </location>
</feature>